<dbReference type="Pfam" id="PF24569">
    <property type="entry name" value="CFAP161"/>
    <property type="match status" value="1"/>
</dbReference>
<name>A0AB34IKF6_PRYPA</name>
<evidence type="ECO:0000313" key="2">
    <source>
        <dbReference type="Proteomes" id="UP001515480"/>
    </source>
</evidence>
<protein>
    <submittedName>
        <fullName evidence="1">Uncharacterized protein</fullName>
    </submittedName>
</protein>
<comment type="caution">
    <text evidence="1">The sequence shown here is derived from an EMBL/GenBank/DDBJ whole genome shotgun (WGS) entry which is preliminary data.</text>
</comment>
<organism evidence="1 2">
    <name type="scientific">Prymnesium parvum</name>
    <name type="common">Toxic golden alga</name>
    <dbReference type="NCBI Taxonomy" id="97485"/>
    <lineage>
        <taxon>Eukaryota</taxon>
        <taxon>Haptista</taxon>
        <taxon>Haptophyta</taxon>
        <taxon>Prymnesiophyceae</taxon>
        <taxon>Prymnesiales</taxon>
        <taxon>Prymnesiaceae</taxon>
        <taxon>Prymnesium</taxon>
    </lineage>
</organism>
<keyword evidence="2" id="KW-1185">Reference proteome</keyword>
<dbReference type="PANTHER" id="PTHR24274:SF1">
    <property type="entry name" value="CILIA- AND FLAGELLA-ASSOCIATED PROTEIN 161"/>
    <property type="match status" value="1"/>
</dbReference>
<dbReference type="AlphaFoldDB" id="A0AB34IKF6"/>
<dbReference type="Proteomes" id="UP001515480">
    <property type="component" value="Unassembled WGS sequence"/>
</dbReference>
<sequence>MRFQPPSVTFAMNPQLHYTPQQQMGYGGYSVPCRVGNWAEDEYLGVLQTSEHVSRSASGTLSTQQIGNMISRATAPVTLASPPEDGFVRFGDALMISAAQGGALALNAYKKFESAQEGYVVSRTKPEGAFPCARTCWTVCPIGEAPPDGLLRVGMRFYLKTECDAGDMYLQSLRYNVANMNYASSISDARRKSAVFAVKTPGTEAAWEVAVIEPLASLVCAGQPVLANTFIALKHCSSQTNLSAEATEILTKFGLEHEVAVFTESSLARAKWGSRDSTAVGVTNHWAFTTGA</sequence>
<dbReference type="PANTHER" id="PTHR24274">
    <property type="entry name" value="CILIA- AND FLAGELLA-ASSOCIATED PROTEIN 161"/>
    <property type="match status" value="1"/>
</dbReference>
<dbReference type="EMBL" id="JBGBPQ010000024">
    <property type="protein sequence ID" value="KAL1499722.1"/>
    <property type="molecule type" value="Genomic_DNA"/>
</dbReference>
<proteinExistence type="predicted"/>
<evidence type="ECO:0000313" key="1">
    <source>
        <dbReference type="EMBL" id="KAL1499722.1"/>
    </source>
</evidence>
<dbReference type="InterPro" id="IPR055325">
    <property type="entry name" value="CF161"/>
</dbReference>
<accession>A0AB34IKF6</accession>
<dbReference type="GO" id="GO:0060271">
    <property type="term" value="P:cilium assembly"/>
    <property type="evidence" value="ECO:0007669"/>
    <property type="project" value="TreeGrafter"/>
</dbReference>
<gene>
    <name evidence="1" type="ORF">AB1Y20_012409</name>
</gene>
<reference evidence="1 2" key="1">
    <citation type="journal article" date="2024" name="Science">
        <title>Giant polyketide synthase enzymes in the biosynthesis of giant marine polyether toxins.</title>
        <authorList>
            <person name="Fallon T.R."/>
            <person name="Shende V.V."/>
            <person name="Wierzbicki I.H."/>
            <person name="Pendleton A.L."/>
            <person name="Watervoot N.F."/>
            <person name="Auber R.P."/>
            <person name="Gonzalez D.J."/>
            <person name="Wisecaver J.H."/>
            <person name="Moore B.S."/>
        </authorList>
    </citation>
    <scope>NUCLEOTIDE SEQUENCE [LARGE SCALE GENOMIC DNA]</scope>
    <source>
        <strain evidence="1 2">12B1</strain>
    </source>
</reference>
<dbReference type="GO" id="GO:0031514">
    <property type="term" value="C:motile cilium"/>
    <property type="evidence" value="ECO:0007669"/>
    <property type="project" value="TreeGrafter"/>
</dbReference>